<evidence type="ECO:0000313" key="2">
    <source>
        <dbReference type="EMBL" id="CAK1596013.1"/>
    </source>
</evidence>
<organism evidence="2 3">
    <name type="scientific">Parnassius mnemosyne</name>
    <name type="common">clouded apollo</name>
    <dbReference type="NCBI Taxonomy" id="213953"/>
    <lineage>
        <taxon>Eukaryota</taxon>
        <taxon>Metazoa</taxon>
        <taxon>Ecdysozoa</taxon>
        <taxon>Arthropoda</taxon>
        <taxon>Hexapoda</taxon>
        <taxon>Insecta</taxon>
        <taxon>Pterygota</taxon>
        <taxon>Neoptera</taxon>
        <taxon>Endopterygota</taxon>
        <taxon>Lepidoptera</taxon>
        <taxon>Glossata</taxon>
        <taxon>Ditrysia</taxon>
        <taxon>Papilionoidea</taxon>
        <taxon>Papilionidae</taxon>
        <taxon>Parnassiinae</taxon>
        <taxon>Parnassini</taxon>
        <taxon>Parnassius</taxon>
        <taxon>Driopa</taxon>
    </lineage>
</organism>
<reference evidence="2 3" key="1">
    <citation type="submission" date="2023-11" db="EMBL/GenBank/DDBJ databases">
        <authorList>
            <person name="Hedman E."/>
            <person name="Englund M."/>
            <person name="Stromberg M."/>
            <person name="Nyberg Akerstrom W."/>
            <person name="Nylinder S."/>
            <person name="Jareborg N."/>
            <person name="Kallberg Y."/>
            <person name="Kronander E."/>
        </authorList>
    </citation>
    <scope>NUCLEOTIDE SEQUENCE [LARGE SCALE GENOMIC DNA]</scope>
</reference>
<evidence type="ECO:0000256" key="1">
    <source>
        <dbReference type="SAM" id="MobiDB-lite"/>
    </source>
</evidence>
<dbReference type="EMBL" id="CAVLGL010000093">
    <property type="protein sequence ID" value="CAK1596013.1"/>
    <property type="molecule type" value="Genomic_DNA"/>
</dbReference>
<accession>A0AAV1LLW4</accession>
<protein>
    <submittedName>
        <fullName evidence="2">Uncharacterized protein</fullName>
    </submittedName>
</protein>
<feature type="region of interest" description="Disordered" evidence="1">
    <location>
        <begin position="117"/>
        <end position="146"/>
    </location>
</feature>
<dbReference type="AlphaFoldDB" id="A0AAV1LLW4"/>
<gene>
    <name evidence="2" type="ORF">PARMNEM_LOCUS15416</name>
</gene>
<dbReference type="Proteomes" id="UP001314205">
    <property type="component" value="Unassembled WGS sequence"/>
</dbReference>
<name>A0AAV1LLW4_9NEOP</name>
<evidence type="ECO:0000313" key="3">
    <source>
        <dbReference type="Proteomes" id="UP001314205"/>
    </source>
</evidence>
<keyword evidence="3" id="KW-1185">Reference proteome</keyword>
<feature type="region of interest" description="Disordered" evidence="1">
    <location>
        <begin position="27"/>
        <end position="49"/>
    </location>
</feature>
<proteinExistence type="predicted"/>
<sequence length="146" mass="16579">MQPREDYCLIKIENFFKREAELCGPYALPEQMTPPTTAAPQRKTQRINNVTEKKHISRCVVCEDTGHTNATECEQFKKLDANARWDMAKSKRLCTADSSHVKSTAASTLTTKCCTTKKSQKIQKQKKIKRQQSSSTQLGPSRSNRI</sequence>
<comment type="caution">
    <text evidence="2">The sequence shown here is derived from an EMBL/GenBank/DDBJ whole genome shotgun (WGS) entry which is preliminary data.</text>
</comment>
<feature type="compositionally biased region" description="Basic residues" evidence="1">
    <location>
        <begin position="118"/>
        <end position="130"/>
    </location>
</feature>